<accession>A0A0A9GJS4</accession>
<name>A0A0A9GJS4_ARUDO</name>
<reference evidence="2" key="2">
    <citation type="journal article" date="2015" name="Data Brief">
        <title>Shoot transcriptome of the giant reed, Arundo donax.</title>
        <authorList>
            <person name="Barrero R.A."/>
            <person name="Guerrero F.D."/>
            <person name="Moolhuijzen P."/>
            <person name="Goolsby J.A."/>
            <person name="Tidwell J."/>
            <person name="Bellgard S.E."/>
            <person name="Bellgard M.I."/>
        </authorList>
    </citation>
    <scope>NUCLEOTIDE SEQUENCE</scope>
    <source>
        <tissue evidence="2">Shoot tissue taken approximately 20 cm above the soil surface</tissue>
    </source>
</reference>
<keyword evidence="1" id="KW-0472">Membrane</keyword>
<evidence type="ECO:0000256" key="1">
    <source>
        <dbReference type="SAM" id="Phobius"/>
    </source>
</evidence>
<dbReference type="AlphaFoldDB" id="A0A0A9GJS4"/>
<sequence>MEIYILFFLHMVCMILKLHPKFVVVIMFS</sequence>
<proteinExistence type="predicted"/>
<protein>
    <submittedName>
        <fullName evidence="2">Uncharacterized protein</fullName>
    </submittedName>
</protein>
<keyword evidence="1" id="KW-0812">Transmembrane</keyword>
<reference evidence="2" key="1">
    <citation type="submission" date="2014-09" db="EMBL/GenBank/DDBJ databases">
        <authorList>
            <person name="Magalhaes I.L.F."/>
            <person name="Oliveira U."/>
            <person name="Santos F.R."/>
            <person name="Vidigal T.H.D.A."/>
            <person name="Brescovit A.D."/>
            <person name="Santos A.J."/>
        </authorList>
    </citation>
    <scope>NUCLEOTIDE SEQUENCE</scope>
    <source>
        <tissue evidence="2">Shoot tissue taken approximately 20 cm above the soil surface</tissue>
    </source>
</reference>
<keyword evidence="1" id="KW-1133">Transmembrane helix</keyword>
<dbReference type="EMBL" id="GBRH01173164">
    <property type="protein sequence ID" value="JAE24732.1"/>
    <property type="molecule type" value="Transcribed_RNA"/>
</dbReference>
<evidence type="ECO:0000313" key="2">
    <source>
        <dbReference type="EMBL" id="JAE24732.1"/>
    </source>
</evidence>
<organism evidence="2">
    <name type="scientific">Arundo donax</name>
    <name type="common">Giant reed</name>
    <name type="synonym">Donax arundinaceus</name>
    <dbReference type="NCBI Taxonomy" id="35708"/>
    <lineage>
        <taxon>Eukaryota</taxon>
        <taxon>Viridiplantae</taxon>
        <taxon>Streptophyta</taxon>
        <taxon>Embryophyta</taxon>
        <taxon>Tracheophyta</taxon>
        <taxon>Spermatophyta</taxon>
        <taxon>Magnoliopsida</taxon>
        <taxon>Liliopsida</taxon>
        <taxon>Poales</taxon>
        <taxon>Poaceae</taxon>
        <taxon>PACMAD clade</taxon>
        <taxon>Arundinoideae</taxon>
        <taxon>Arundineae</taxon>
        <taxon>Arundo</taxon>
    </lineage>
</organism>
<feature type="transmembrane region" description="Helical" evidence="1">
    <location>
        <begin position="6"/>
        <end position="28"/>
    </location>
</feature>